<dbReference type="OrthoDB" id="3931090at2759"/>
<proteinExistence type="predicted"/>
<evidence type="ECO:0000313" key="1">
    <source>
        <dbReference type="EMBL" id="OCK75874.1"/>
    </source>
</evidence>
<dbReference type="SUPFAM" id="SSF55729">
    <property type="entry name" value="Acyl-CoA N-acyltransferases (Nat)"/>
    <property type="match status" value="1"/>
</dbReference>
<reference evidence="1 2" key="1">
    <citation type="journal article" date="2016" name="Nat. Commun.">
        <title>Ectomycorrhizal ecology is imprinted in the genome of the dominant symbiotic fungus Cenococcum geophilum.</title>
        <authorList>
            <consortium name="DOE Joint Genome Institute"/>
            <person name="Peter M."/>
            <person name="Kohler A."/>
            <person name="Ohm R.A."/>
            <person name="Kuo A."/>
            <person name="Krutzmann J."/>
            <person name="Morin E."/>
            <person name="Arend M."/>
            <person name="Barry K.W."/>
            <person name="Binder M."/>
            <person name="Choi C."/>
            <person name="Clum A."/>
            <person name="Copeland A."/>
            <person name="Grisel N."/>
            <person name="Haridas S."/>
            <person name="Kipfer T."/>
            <person name="LaButti K."/>
            <person name="Lindquist E."/>
            <person name="Lipzen A."/>
            <person name="Maire R."/>
            <person name="Meier B."/>
            <person name="Mihaltcheva S."/>
            <person name="Molinier V."/>
            <person name="Murat C."/>
            <person name="Poggeler S."/>
            <person name="Quandt C.A."/>
            <person name="Sperisen C."/>
            <person name="Tritt A."/>
            <person name="Tisserant E."/>
            <person name="Crous P.W."/>
            <person name="Henrissat B."/>
            <person name="Nehls U."/>
            <person name="Egli S."/>
            <person name="Spatafora J.W."/>
            <person name="Grigoriev I.V."/>
            <person name="Martin F.M."/>
        </authorList>
    </citation>
    <scope>NUCLEOTIDE SEQUENCE [LARGE SCALE GENOMIC DNA]</scope>
    <source>
        <strain evidence="1 2">CBS 459.81</strain>
    </source>
</reference>
<feature type="non-terminal residue" evidence="1">
    <location>
        <position position="1"/>
    </location>
</feature>
<dbReference type="AlphaFoldDB" id="A0A8E2JBG6"/>
<keyword evidence="2" id="KW-1185">Reference proteome</keyword>
<protein>
    <submittedName>
        <fullName evidence="1">Uncharacterized protein</fullName>
    </submittedName>
</protein>
<evidence type="ECO:0000313" key="2">
    <source>
        <dbReference type="Proteomes" id="UP000250266"/>
    </source>
</evidence>
<dbReference type="Gene3D" id="3.40.630.30">
    <property type="match status" value="1"/>
</dbReference>
<accession>A0A8E2JBG6</accession>
<dbReference type="Proteomes" id="UP000250266">
    <property type="component" value="Unassembled WGS sequence"/>
</dbReference>
<dbReference type="EMBL" id="KV745265">
    <property type="protein sequence ID" value="OCK75874.1"/>
    <property type="molecule type" value="Genomic_DNA"/>
</dbReference>
<organism evidence="1 2">
    <name type="scientific">Lepidopterella palustris CBS 459.81</name>
    <dbReference type="NCBI Taxonomy" id="1314670"/>
    <lineage>
        <taxon>Eukaryota</taxon>
        <taxon>Fungi</taxon>
        <taxon>Dikarya</taxon>
        <taxon>Ascomycota</taxon>
        <taxon>Pezizomycotina</taxon>
        <taxon>Dothideomycetes</taxon>
        <taxon>Pleosporomycetidae</taxon>
        <taxon>Mytilinidiales</taxon>
        <taxon>Argynnaceae</taxon>
        <taxon>Lepidopterella</taxon>
    </lineage>
</organism>
<feature type="non-terminal residue" evidence="1">
    <location>
        <position position="205"/>
    </location>
</feature>
<gene>
    <name evidence="1" type="ORF">K432DRAFT_281440</name>
</gene>
<sequence length="205" mass="22616">IRLAMPEDLPRIAFVLMTGFSFSPVNQLQRPNYLQYPGDTFNSYLLELVNVCLDPSGRVYVTEDSYSPDEANHVPKKFAKRYLCPEKLGDKLIVGVAGFTGLGHRSIASDTKGVCNVHSIQDMGRDKDLEAVKSYKEQTQSAKEEAFKECKISLQTLVVQPSYWGRGHGTALAQACAILGDSRGSKISASATFMSEQILTRVGFQ</sequence>
<dbReference type="InterPro" id="IPR016181">
    <property type="entry name" value="Acyl_CoA_acyltransferase"/>
</dbReference>
<name>A0A8E2JBG6_9PEZI</name>